<gene>
    <name evidence="1" type="ORF">KUCAC02_006550</name>
</gene>
<organism evidence="1 2">
    <name type="scientific">Chaenocephalus aceratus</name>
    <name type="common">Blackfin icefish</name>
    <name type="synonym">Chaenichthys aceratus</name>
    <dbReference type="NCBI Taxonomy" id="36190"/>
    <lineage>
        <taxon>Eukaryota</taxon>
        <taxon>Metazoa</taxon>
        <taxon>Chordata</taxon>
        <taxon>Craniata</taxon>
        <taxon>Vertebrata</taxon>
        <taxon>Euteleostomi</taxon>
        <taxon>Actinopterygii</taxon>
        <taxon>Neopterygii</taxon>
        <taxon>Teleostei</taxon>
        <taxon>Neoteleostei</taxon>
        <taxon>Acanthomorphata</taxon>
        <taxon>Eupercaria</taxon>
        <taxon>Perciformes</taxon>
        <taxon>Notothenioidei</taxon>
        <taxon>Channichthyidae</taxon>
        <taxon>Chaenocephalus</taxon>
    </lineage>
</organism>
<name>A0ACB9VTI7_CHAAC</name>
<comment type="caution">
    <text evidence="1">The sequence shown here is derived from an EMBL/GenBank/DDBJ whole genome shotgun (WGS) entry which is preliminary data.</text>
</comment>
<protein>
    <submittedName>
        <fullName evidence="1">Uncharacterized protein</fullName>
    </submittedName>
</protein>
<sequence length="110" mass="12503">MLRCLLLLFILPKEKENKTLHFKSAELLTAFTTGAMVAAVLTLYFIETALSVLAVFYVIMDSFGGLMYVQDDHYTTDQQTQKQISSDQQTQRQISSGHNRKRSPVTKNID</sequence>
<dbReference type="EMBL" id="CM043807">
    <property type="protein sequence ID" value="KAI4802987.1"/>
    <property type="molecule type" value="Genomic_DNA"/>
</dbReference>
<keyword evidence="2" id="KW-1185">Reference proteome</keyword>
<evidence type="ECO:0000313" key="2">
    <source>
        <dbReference type="Proteomes" id="UP001057452"/>
    </source>
</evidence>
<dbReference type="Proteomes" id="UP001057452">
    <property type="component" value="Chromosome 23"/>
</dbReference>
<proteinExistence type="predicted"/>
<reference evidence="1" key="1">
    <citation type="submission" date="2022-05" db="EMBL/GenBank/DDBJ databases">
        <title>Chromosome-level genome of Chaenocephalus aceratus.</title>
        <authorList>
            <person name="Park H."/>
        </authorList>
    </citation>
    <scope>NUCLEOTIDE SEQUENCE</scope>
    <source>
        <strain evidence="1">KU_202001</strain>
    </source>
</reference>
<accession>A0ACB9VTI7</accession>
<evidence type="ECO:0000313" key="1">
    <source>
        <dbReference type="EMBL" id="KAI4802987.1"/>
    </source>
</evidence>